<feature type="transmembrane region" description="Helical" evidence="1">
    <location>
        <begin position="599"/>
        <end position="624"/>
    </location>
</feature>
<feature type="transmembrane region" description="Helical" evidence="1">
    <location>
        <begin position="301"/>
        <end position="325"/>
    </location>
</feature>
<protein>
    <recommendedName>
        <fullName evidence="4">DUF1430 domain-containing protein</fullName>
    </recommendedName>
</protein>
<keyword evidence="1" id="KW-0812">Transmembrane</keyword>
<evidence type="ECO:0000313" key="2">
    <source>
        <dbReference type="EMBL" id="CRL41276.1"/>
    </source>
</evidence>
<reference evidence="3" key="1">
    <citation type="submission" date="2015-05" db="EMBL/GenBank/DDBJ databases">
        <authorList>
            <consortium name="Pathogen Informatics"/>
        </authorList>
    </citation>
    <scope>NUCLEOTIDE SEQUENCE [LARGE SCALE GENOMIC DNA]</scope>
    <source>
        <strain evidence="3">T1-815</strain>
    </source>
</reference>
<feature type="transmembrane region" description="Helical" evidence="1">
    <location>
        <begin position="258"/>
        <end position="280"/>
    </location>
</feature>
<dbReference type="Proteomes" id="UP000049472">
    <property type="component" value="Unassembled WGS sequence"/>
</dbReference>
<dbReference type="RefSeq" id="WP_055062555.1">
    <property type="nucleotide sequence ID" value="NZ_CVRQ01000029.1"/>
</dbReference>
<dbReference type="AlphaFoldDB" id="A0A0M6WUK2"/>
<feature type="transmembrane region" description="Helical" evidence="1">
    <location>
        <begin position="553"/>
        <end position="579"/>
    </location>
</feature>
<accession>A0A0M6WUK2</accession>
<evidence type="ECO:0000313" key="3">
    <source>
        <dbReference type="Proteomes" id="UP000049472"/>
    </source>
</evidence>
<gene>
    <name evidence="2" type="ORF">T1815_26421</name>
</gene>
<feature type="transmembrane region" description="Helical" evidence="1">
    <location>
        <begin position="222"/>
        <end position="243"/>
    </location>
</feature>
<feature type="transmembrane region" description="Helical" evidence="1">
    <location>
        <begin position="7"/>
        <end position="26"/>
    </location>
</feature>
<evidence type="ECO:0000256" key="1">
    <source>
        <dbReference type="SAM" id="Phobius"/>
    </source>
</evidence>
<sequence>MNKHGIRLISFILALFSFIMIFQNLMNDQQQLPLGTTEQLVLNIAETGTTKEQLISELDNITNKHNATLVKVVIPSDEYKNKKDIIYFGDEKPKSSDIIIDNDNIKWLDSSLEGKLISSKDIGNRPLYGNYAVKGNQNFKQDIENWANDNGITIQWLRKVSFIKSLYYNLVHNGVGNVILTVLLLFISVLLTWFISHSKGRSIRLLSGVDIKKIHIEDTLTLSKMFISSYLISLIAFWVYIGITNDFKQITLLLSKDIITLLVLVVISALISFGISMIVKPKTEHLAKREIPFKKFRMLSIGTRIMSIILALLIVPSTITSAYILQQLSNEYSLWENMQSIVSISFSDLDSLSTDKMLPYVDDFFANMADNDNLSLSLSIDKSIQLSEEEYGGYDHIIVTDKSWVDSFDIGIEENKSGGELNKIKLNDLDKPLQDFINVQMPLWTKTEEIQPSGINFYEFSGDKFLALPPNVGYGGSTIQAKNPLVILVDNPVQSLNTLGFTLPACSSGNVVFPDENLLRTELAKTPVKDYVVSIDTIADVALSQAQKFAKEAVFYVIACILIFVSMIFAGILTAQLWVSENRKRIFTLHTFGKSYKEIIMQTFVHESFIAIITVIIGAVISFVIRRPEIITVLSVSVIILILYCLSNFVAYHICTRQAFYKVATRNE</sequence>
<name>A0A0M6WUK2_9FIRM</name>
<keyword evidence="1" id="KW-1133">Transmembrane helix</keyword>
<keyword evidence="1" id="KW-0472">Membrane</keyword>
<keyword evidence="3" id="KW-1185">Reference proteome</keyword>
<proteinExistence type="predicted"/>
<feature type="transmembrane region" description="Helical" evidence="1">
    <location>
        <begin position="630"/>
        <end position="652"/>
    </location>
</feature>
<dbReference type="EMBL" id="CVRQ01000029">
    <property type="protein sequence ID" value="CRL41276.1"/>
    <property type="molecule type" value="Genomic_DNA"/>
</dbReference>
<evidence type="ECO:0008006" key="4">
    <source>
        <dbReference type="Google" id="ProtNLM"/>
    </source>
</evidence>
<feature type="transmembrane region" description="Helical" evidence="1">
    <location>
        <begin position="174"/>
        <end position="195"/>
    </location>
</feature>
<organism evidence="2 3">
    <name type="scientific">Agathobacter rectalis</name>
    <dbReference type="NCBI Taxonomy" id="39491"/>
    <lineage>
        <taxon>Bacteria</taxon>
        <taxon>Bacillati</taxon>
        <taxon>Bacillota</taxon>
        <taxon>Clostridia</taxon>
        <taxon>Lachnospirales</taxon>
        <taxon>Lachnospiraceae</taxon>
        <taxon>Agathobacter</taxon>
    </lineage>
</organism>